<dbReference type="Proteomes" id="UP001232750">
    <property type="component" value="Unassembled WGS sequence"/>
</dbReference>
<proteinExistence type="predicted"/>
<dbReference type="RefSeq" id="WP_283832995.1">
    <property type="nucleotide sequence ID" value="NZ_JASJEU010000024.1"/>
</dbReference>
<sequence length="469" mass="51916">MSENKRELTDEAREAVERLREVPPSSINRQFILVMILMKALGIKSSGLPSNDLVAIRDRLCDLIENGTENVHLSPELVGNLPKTGKTCQIPEVESDRYVDVAALRELANRLECTAKFVKEDEGVEKLASNLSEAACSLWMIDKETKTDDVHAMFLEASQDILKAISGASVKDSEREAAADLAHEPDPEREAAADFVESRGGLKAIYTMEVNYERMKLFADMLNRVDSLVSGDERPAFGETISLDEAHELFECICRELDKRLMPCDLKWPKWDDGFPLTRDDAPDGVFSVVLGLNGLGFALLDNIPVTGDTNCLLFTGQCAPIERPKPEVLGADGLPIREGETVWDITSPNDATAITVWQHGGPLEVVGYNQERPGYVICKNDQMLLVDCLVDQLTHTPPDTQERINGGKRTAMLDYWGCRGLSCGECPAKIDGLMPKQRYGTYDCIVAQGLDIARREQELRARTAGDTK</sequence>
<name>A0ABT7DQY4_9ACTN</name>
<dbReference type="EMBL" id="JASJEU010000024">
    <property type="protein sequence ID" value="MDJ1651647.1"/>
    <property type="molecule type" value="Genomic_DNA"/>
</dbReference>
<organism evidence="1 2">
    <name type="scientific">Gordonibacter faecis</name>
    <dbReference type="NCBI Taxonomy" id="3047475"/>
    <lineage>
        <taxon>Bacteria</taxon>
        <taxon>Bacillati</taxon>
        <taxon>Actinomycetota</taxon>
        <taxon>Coriobacteriia</taxon>
        <taxon>Eggerthellales</taxon>
        <taxon>Eggerthellaceae</taxon>
        <taxon>Gordonibacter</taxon>
    </lineage>
</organism>
<gene>
    <name evidence="1" type="ORF">QNJ86_12615</name>
</gene>
<evidence type="ECO:0000313" key="1">
    <source>
        <dbReference type="EMBL" id="MDJ1651647.1"/>
    </source>
</evidence>
<evidence type="ECO:0000313" key="2">
    <source>
        <dbReference type="Proteomes" id="UP001232750"/>
    </source>
</evidence>
<comment type="caution">
    <text evidence="1">The sequence shown here is derived from an EMBL/GenBank/DDBJ whole genome shotgun (WGS) entry which is preliminary data.</text>
</comment>
<keyword evidence="2" id="KW-1185">Reference proteome</keyword>
<reference evidence="1 2" key="1">
    <citation type="submission" date="2023-05" db="EMBL/GenBank/DDBJ databases">
        <title>Gordonibacter KGMB12511T sp. nov., isolated from faeces of healthy Korean.</title>
        <authorList>
            <person name="Kim H.S."/>
            <person name="Kim J.-S."/>
            <person name="Suh M.K."/>
            <person name="Eom M.K."/>
            <person name="Do H.E."/>
            <person name="Lee J.-S."/>
        </authorList>
    </citation>
    <scope>NUCLEOTIDE SEQUENCE [LARGE SCALE GENOMIC DNA]</scope>
    <source>
        <strain evidence="1 2">KGMB12511</strain>
    </source>
</reference>
<accession>A0ABT7DQY4</accession>
<protein>
    <submittedName>
        <fullName evidence="1">Uncharacterized protein</fullName>
    </submittedName>
</protein>